<feature type="transmembrane region" description="Helical" evidence="1">
    <location>
        <begin position="281"/>
        <end position="307"/>
    </location>
</feature>
<dbReference type="AlphaFoldDB" id="A0A2H3C8B5"/>
<reference evidence="3" key="1">
    <citation type="journal article" date="2017" name="Nat. Ecol. Evol.">
        <title>Genome expansion and lineage-specific genetic innovations in the forest pathogenic fungi Armillaria.</title>
        <authorList>
            <person name="Sipos G."/>
            <person name="Prasanna A.N."/>
            <person name="Walter M.C."/>
            <person name="O'Connor E."/>
            <person name="Balint B."/>
            <person name="Krizsan K."/>
            <person name="Kiss B."/>
            <person name="Hess J."/>
            <person name="Varga T."/>
            <person name="Slot J."/>
            <person name="Riley R."/>
            <person name="Boka B."/>
            <person name="Rigling D."/>
            <person name="Barry K."/>
            <person name="Lee J."/>
            <person name="Mihaltcheva S."/>
            <person name="LaButti K."/>
            <person name="Lipzen A."/>
            <person name="Waldron R."/>
            <person name="Moloney N.M."/>
            <person name="Sperisen C."/>
            <person name="Kredics L."/>
            <person name="Vagvoelgyi C."/>
            <person name="Patrignani A."/>
            <person name="Fitzpatrick D."/>
            <person name="Nagy I."/>
            <person name="Doyle S."/>
            <person name="Anderson J.B."/>
            <person name="Grigoriev I.V."/>
            <person name="Gueldener U."/>
            <person name="Muensterkoetter M."/>
            <person name="Nagy L.G."/>
        </authorList>
    </citation>
    <scope>NUCLEOTIDE SEQUENCE [LARGE SCALE GENOMIC DNA]</scope>
    <source>
        <strain evidence="3">Ar21-2</strain>
    </source>
</reference>
<keyword evidence="1" id="KW-1133">Transmembrane helix</keyword>
<feature type="transmembrane region" description="Helical" evidence="1">
    <location>
        <begin position="253"/>
        <end position="269"/>
    </location>
</feature>
<accession>A0A2H3C8B5</accession>
<dbReference type="STRING" id="47427.A0A2H3C8B5"/>
<dbReference type="InParanoid" id="A0A2H3C8B5"/>
<keyword evidence="3" id="KW-1185">Reference proteome</keyword>
<dbReference type="OrthoDB" id="2923771at2759"/>
<gene>
    <name evidence="2" type="ORF">ARMGADRAFT_1069476</name>
</gene>
<keyword evidence="1" id="KW-0812">Transmembrane</keyword>
<evidence type="ECO:0000256" key="1">
    <source>
        <dbReference type="SAM" id="Phobius"/>
    </source>
</evidence>
<feature type="transmembrane region" description="Helical" evidence="1">
    <location>
        <begin position="20"/>
        <end position="38"/>
    </location>
</feature>
<dbReference type="EMBL" id="KZ293788">
    <property type="protein sequence ID" value="PBK79309.1"/>
    <property type="molecule type" value="Genomic_DNA"/>
</dbReference>
<evidence type="ECO:0000313" key="2">
    <source>
        <dbReference type="EMBL" id="PBK79309.1"/>
    </source>
</evidence>
<feature type="transmembrane region" description="Helical" evidence="1">
    <location>
        <begin position="217"/>
        <end position="247"/>
    </location>
</feature>
<dbReference type="Proteomes" id="UP000217790">
    <property type="component" value="Unassembled WGS sequence"/>
</dbReference>
<name>A0A2H3C8B5_ARMGA</name>
<organism evidence="2 3">
    <name type="scientific">Armillaria gallica</name>
    <name type="common">Bulbous honey fungus</name>
    <name type="synonym">Armillaria bulbosa</name>
    <dbReference type="NCBI Taxonomy" id="47427"/>
    <lineage>
        <taxon>Eukaryota</taxon>
        <taxon>Fungi</taxon>
        <taxon>Dikarya</taxon>
        <taxon>Basidiomycota</taxon>
        <taxon>Agaricomycotina</taxon>
        <taxon>Agaricomycetes</taxon>
        <taxon>Agaricomycetidae</taxon>
        <taxon>Agaricales</taxon>
        <taxon>Marasmiineae</taxon>
        <taxon>Physalacriaceae</taxon>
        <taxon>Armillaria</taxon>
    </lineage>
</organism>
<evidence type="ECO:0000313" key="3">
    <source>
        <dbReference type="Proteomes" id="UP000217790"/>
    </source>
</evidence>
<proteinExistence type="predicted"/>
<keyword evidence="1" id="KW-0472">Membrane</keyword>
<protein>
    <submittedName>
        <fullName evidence="2">Uncharacterized protein</fullName>
    </submittedName>
</protein>
<sequence>MFSEETTSYRRSLRGSYCFATSLSLIIIVATTCVALILKLHPGGESSYAMNPVGTRDRTIFLSAAFVSADIPQTTMLVDWLVEHDTCNVNCSEVKIFFDKNVSPGSIDGPSSNNRPRDPTFIWNATVGMTLINHSSYDILGNSPTFRTNYWSDIFAFAQEVSTNNSVNLDLGLAYPMIIDLKLTTKITRKEPPYSDDMDLKQGVIGAIITLQRSPLIIGYCLVITATFWMVTLMICFIMITTVVFGYRQRNEIVVVPIGTVFTFTQLRSSMPGAPKGFGGILDYLGLLPCLILLSICAMTMVGIYLFTDPHDPSREAFTWDELVNVLRFIIRRICKTVSASAQRGRLCIRRARRRTSNVIEIPSDNLD</sequence>